<reference evidence="2" key="1">
    <citation type="submission" date="2022-07" db="EMBL/GenBank/DDBJ databases">
        <title>Phylogenomic reconstructions and comparative analyses of Kickxellomycotina fungi.</title>
        <authorList>
            <person name="Reynolds N.K."/>
            <person name="Stajich J.E."/>
            <person name="Barry K."/>
            <person name="Grigoriev I.V."/>
            <person name="Crous P."/>
            <person name="Smith M.E."/>
        </authorList>
    </citation>
    <scope>NUCLEOTIDE SEQUENCE</scope>
    <source>
        <strain evidence="2">RSA 476</strain>
    </source>
</reference>
<proteinExistence type="predicted"/>
<protein>
    <submittedName>
        <fullName evidence="2">Uncharacterized protein</fullName>
    </submittedName>
</protein>
<evidence type="ECO:0000256" key="1">
    <source>
        <dbReference type="SAM" id="MobiDB-lite"/>
    </source>
</evidence>
<gene>
    <name evidence="2" type="ORF">GGH94_003796</name>
</gene>
<dbReference type="AlphaFoldDB" id="A0A9W8IH43"/>
<sequence>MDLPNDQKPLQRQRSLKTWKKWLTKQRTSLRTPEELQRWQQRWDQMMAEKEELQLGKQKHQELLEQQQREAELKRKQQEEKERMEAVERQEQQERQEREKKEPIRLQRRQAMVERRQQIPELGLLRNNRPTPSPSSVLQLVFDYLSPVPGPPCTSTELLAHLRCLQRVAAVNREWRAAALPLFCCTVHVVIGHPLDPRDSDEDGDNYDDSEDEYEDSEDKEDEDSMDIDVKVQGKPDTFNQGGYWDSGDDEELLGAVGLARNGVDIGLRTNIGLLSAAALIGQAHEVQIIVQGMSQTAGQLLRQLLLAGFGRYEWASIERLRIDMRDSSSTTQTNTTMEQGPSAIKALNDFLSWALPSLREIEFYGPHSESIYGCVLIEQLIKERLHRPASLRAVRVKSDCWPKLTDDYDTDVTALPVYIECMEIDGPDETYLMQIPMMVADTLVELKLLPMIECTDVELPPRVIDDYCWRHADDSVYSDSSDEEEKESEEDGNLYLEDVQAKLGSRFDCLPAYDMPKFPVLMRLELRGIMAKPYLDMFADSPISSLVLSHQSFTKPQEWDLSKFYSLRSLSIPPSLSKYEHESMNFVKVLSTVLSTVCPLLQRLSLTMSLYRDSQLRFMTPSFADSLISLTLDGEYSQHDVEHLLRLFPNLCTLMSVP</sequence>
<keyword evidence="3" id="KW-1185">Reference proteome</keyword>
<feature type="region of interest" description="Disordered" evidence="1">
    <location>
        <begin position="50"/>
        <end position="112"/>
    </location>
</feature>
<dbReference type="Proteomes" id="UP001140074">
    <property type="component" value="Unassembled WGS sequence"/>
</dbReference>
<evidence type="ECO:0000313" key="2">
    <source>
        <dbReference type="EMBL" id="KAJ2863168.1"/>
    </source>
</evidence>
<name>A0A9W8IH43_9FUNG</name>
<organism evidence="2 3">
    <name type="scientific">Coemansia aciculifera</name>
    <dbReference type="NCBI Taxonomy" id="417176"/>
    <lineage>
        <taxon>Eukaryota</taxon>
        <taxon>Fungi</taxon>
        <taxon>Fungi incertae sedis</taxon>
        <taxon>Zoopagomycota</taxon>
        <taxon>Kickxellomycotina</taxon>
        <taxon>Kickxellomycetes</taxon>
        <taxon>Kickxellales</taxon>
        <taxon>Kickxellaceae</taxon>
        <taxon>Coemansia</taxon>
    </lineage>
</organism>
<accession>A0A9W8IH43</accession>
<comment type="caution">
    <text evidence="2">The sequence shown here is derived from an EMBL/GenBank/DDBJ whole genome shotgun (WGS) entry which is preliminary data.</text>
</comment>
<feature type="compositionally biased region" description="Acidic residues" evidence="1">
    <location>
        <begin position="199"/>
        <end position="227"/>
    </location>
</feature>
<feature type="region of interest" description="Disordered" evidence="1">
    <location>
        <begin position="194"/>
        <end position="227"/>
    </location>
</feature>
<dbReference type="EMBL" id="JANBUY010000134">
    <property type="protein sequence ID" value="KAJ2863168.1"/>
    <property type="molecule type" value="Genomic_DNA"/>
</dbReference>
<evidence type="ECO:0000313" key="3">
    <source>
        <dbReference type="Proteomes" id="UP001140074"/>
    </source>
</evidence>